<evidence type="ECO:0000313" key="8">
    <source>
        <dbReference type="EMBL" id="KJL37215.1"/>
    </source>
</evidence>
<reference evidence="8 9" key="1">
    <citation type="submission" date="2015-02" db="EMBL/GenBank/DDBJ databases">
        <title>Draft genome sequences of ten Microbacterium spp. with emphasis on heavy metal contaminated environments.</title>
        <authorList>
            <person name="Corretto E."/>
        </authorList>
    </citation>
    <scope>NUCLEOTIDE SEQUENCE [LARGE SCALE GENOMIC DNA]</scope>
    <source>
        <strain evidence="8 9">DSM 18659</strain>
    </source>
</reference>
<feature type="transmembrane region" description="Helical" evidence="6">
    <location>
        <begin position="74"/>
        <end position="92"/>
    </location>
</feature>
<keyword evidence="9" id="KW-1185">Reference proteome</keyword>
<dbReference type="SUPFAM" id="SSF103473">
    <property type="entry name" value="MFS general substrate transporter"/>
    <property type="match status" value="1"/>
</dbReference>
<keyword evidence="2" id="KW-1003">Cell membrane</keyword>
<dbReference type="Gene3D" id="1.20.1250.20">
    <property type="entry name" value="MFS general substrate transporter like domains"/>
    <property type="match status" value="1"/>
</dbReference>
<feature type="transmembrane region" description="Helical" evidence="6">
    <location>
        <begin position="34"/>
        <end position="54"/>
    </location>
</feature>
<dbReference type="OrthoDB" id="4021502at2"/>
<dbReference type="Proteomes" id="UP000033451">
    <property type="component" value="Unassembled WGS sequence"/>
</dbReference>
<feature type="transmembrane region" description="Helical" evidence="6">
    <location>
        <begin position="289"/>
        <end position="307"/>
    </location>
</feature>
<dbReference type="PROSITE" id="PS50850">
    <property type="entry name" value="MFS"/>
    <property type="match status" value="1"/>
</dbReference>
<keyword evidence="4 6" id="KW-1133">Transmembrane helix</keyword>
<feature type="transmembrane region" description="Helical" evidence="6">
    <location>
        <begin position="232"/>
        <end position="254"/>
    </location>
</feature>
<dbReference type="InterPro" id="IPR050189">
    <property type="entry name" value="MFS_Efflux_Transporters"/>
</dbReference>
<dbReference type="InterPro" id="IPR020846">
    <property type="entry name" value="MFS_dom"/>
</dbReference>
<dbReference type="Pfam" id="PF07690">
    <property type="entry name" value="MFS_1"/>
    <property type="match status" value="1"/>
</dbReference>
<feature type="transmembrane region" description="Helical" evidence="6">
    <location>
        <begin position="98"/>
        <end position="119"/>
    </location>
</feature>
<gene>
    <name evidence="8" type="ORF">RR49_01103</name>
</gene>
<dbReference type="GO" id="GO:0005886">
    <property type="term" value="C:plasma membrane"/>
    <property type="evidence" value="ECO:0007669"/>
    <property type="project" value="UniProtKB-SubCell"/>
</dbReference>
<proteinExistence type="predicted"/>
<feature type="transmembrane region" description="Helical" evidence="6">
    <location>
        <begin position="131"/>
        <end position="154"/>
    </location>
</feature>
<feature type="transmembrane region" description="Helical" evidence="6">
    <location>
        <begin position="354"/>
        <end position="373"/>
    </location>
</feature>
<accession>A0A0F0LY85</accession>
<organism evidence="8 9">
    <name type="scientific">Microbacterium ginsengisoli</name>
    <dbReference type="NCBI Taxonomy" id="400772"/>
    <lineage>
        <taxon>Bacteria</taxon>
        <taxon>Bacillati</taxon>
        <taxon>Actinomycetota</taxon>
        <taxon>Actinomycetes</taxon>
        <taxon>Micrococcales</taxon>
        <taxon>Microbacteriaceae</taxon>
        <taxon>Microbacterium</taxon>
    </lineage>
</organism>
<dbReference type="InterPro" id="IPR011701">
    <property type="entry name" value="MFS"/>
</dbReference>
<name>A0A0F0LY85_9MICO</name>
<evidence type="ECO:0000256" key="3">
    <source>
        <dbReference type="ARBA" id="ARBA00022692"/>
    </source>
</evidence>
<feature type="transmembrane region" description="Helical" evidence="6">
    <location>
        <begin position="201"/>
        <end position="226"/>
    </location>
</feature>
<evidence type="ECO:0000256" key="5">
    <source>
        <dbReference type="ARBA" id="ARBA00023136"/>
    </source>
</evidence>
<evidence type="ECO:0000256" key="4">
    <source>
        <dbReference type="ARBA" id="ARBA00022989"/>
    </source>
</evidence>
<evidence type="ECO:0000256" key="1">
    <source>
        <dbReference type="ARBA" id="ARBA00004651"/>
    </source>
</evidence>
<keyword evidence="5 6" id="KW-0472">Membrane</keyword>
<comment type="subcellular location">
    <subcellularLocation>
        <location evidence="1">Cell membrane</location>
        <topology evidence="1">Multi-pass membrane protein</topology>
    </subcellularLocation>
</comment>
<evidence type="ECO:0000313" key="9">
    <source>
        <dbReference type="Proteomes" id="UP000033451"/>
    </source>
</evidence>
<sequence>MSTTSARRRAIGASATLLSGPVDLLDFLIPLWGGAVLGLSTSVVGWLVAAELVVSVLMRPVAGYLADSRPRTRVAAVGAFLYSASCVLYAFADTPGMAFVAAAVGGVAGPLFWISLRAIAAEYLSDDSGTFAGLMSSEALGSWIFWAPAMFLLASYGYSAVFIGLAAAAIAAAVRLLFVPKEPLVVREEFAGGTRGHVRRLAPLLALGVFVTAAEAGVGLALLLQLQALNLQVWQIALVYLPGGIALTILPRLLHGLVERWGRKPGYAAASIASAGSAAALAVSPPVIVIAALWVFVCAALGLLYPLQKTLVSEASGDRVARGMSLQANADTIGAAIGVVAAGALIAGGWWAPAYLVFSAVIASGTVLGPWAIDRIGRDRPLAETAEQ</sequence>
<dbReference type="PATRIC" id="fig|400772.4.peg.1127"/>
<protein>
    <submittedName>
        <fullName evidence="8">Major Facilitator Superfamily protein</fullName>
    </submittedName>
</protein>
<dbReference type="RefSeq" id="WP_045247062.1">
    <property type="nucleotide sequence ID" value="NZ_JYIY01000068.1"/>
</dbReference>
<dbReference type="GO" id="GO:0022857">
    <property type="term" value="F:transmembrane transporter activity"/>
    <property type="evidence" value="ECO:0007669"/>
    <property type="project" value="InterPro"/>
</dbReference>
<evidence type="ECO:0000256" key="2">
    <source>
        <dbReference type="ARBA" id="ARBA00022475"/>
    </source>
</evidence>
<dbReference type="PANTHER" id="PTHR43124:SF3">
    <property type="entry name" value="CHLORAMPHENICOL EFFLUX PUMP RV0191"/>
    <property type="match status" value="1"/>
</dbReference>
<dbReference type="PANTHER" id="PTHR43124">
    <property type="entry name" value="PURINE EFFLUX PUMP PBUE"/>
    <property type="match status" value="1"/>
</dbReference>
<evidence type="ECO:0000256" key="6">
    <source>
        <dbReference type="SAM" id="Phobius"/>
    </source>
</evidence>
<keyword evidence="3 6" id="KW-0812">Transmembrane</keyword>
<evidence type="ECO:0000259" key="7">
    <source>
        <dbReference type="PROSITE" id="PS50850"/>
    </source>
</evidence>
<dbReference type="AlphaFoldDB" id="A0A0F0LY85"/>
<dbReference type="STRING" id="400772.RR49_01103"/>
<feature type="transmembrane region" description="Helical" evidence="6">
    <location>
        <begin position="328"/>
        <end position="348"/>
    </location>
</feature>
<feature type="domain" description="Major facilitator superfamily (MFS) profile" evidence="7">
    <location>
        <begin position="1"/>
        <end position="377"/>
    </location>
</feature>
<dbReference type="InterPro" id="IPR036259">
    <property type="entry name" value="MFS_trans_sf"/>
</dbReference>
<feature type="transmembrane region" description="Helical" evidence="6">
    <location>
        <begin position="266"/>
        <end position="283"/>
    </location>
</feature>
<dbReference type="EMBL" id="JYIY01000068">
    <property type="protein sequence ID" value="KJL37215.1"/>
    <property type="molecule type" value="Genomic_DNA"/>
</dbReference>
<comment type="caution">
    <text evidence="8">The sequence shown here is derived from an EMBL/GenBank/DDBJ whole genome shotgun (WGS) entry which is preliminary data.</text>
</comment>